<gene>
    <name evidence="1" type="ORF">RB43ORF238w</name>
</gene>
<reference evidence="1 2" key="1">
    <citation type="submission" date="2005-03" db="EMBL/GenBank/DDBJ databases">
        <authorList>
            <person name="Petrov V.M."/>
            <person name="Nolan J.M."/>
            <person name="Chin D."/>
            <person name="Krisch H.M."/>
            <person name="Karam J.D."/>
        </authorList>
    </citation>
    <scope>NUCLEOTIDE SEQUENCE [LARGE SCALE GENOMIC DNA]</scope>
</reference>
<evidence type="ECO:0000313" key="1">
    <source>
        <dbReference type="EMBL" id="AAX78760.1"/>
    </source>
</evidence>
<dbReference type="Proteomes" id="UP000211040">
    <property type="component" value="Genome"/>
</dbReference>
<sequence>MTLTVDSSGHASIVGGKLHAISAGDVVVTATSGSVTANLTVNVKVAP</sequence>
<accession>Q56BG1</accession>
<evidence type="ECO:0000313" key="2">
    <source>
        <dbReference type="Proteomes" id="UP000211040"/>
    </source>
</evidence>
<dbReference type="GeneID" id="3416256"/>
<protein>
    <recommendedName>
        <fullName evidence="3">BIG2 domain-containing protein</fullName>
    </recommendedName>
</protein>
<evidence type="ECO:0008006" key="3">
    <source>
        <dbReference type="Google" id="ProtNLM"/>
    </source>
</evidence>
<dbReference type="EMBL" id="AY967407">
    <property type="protein sequence ID" value="AAX78760.1"/>
    <property type="molecule type" value="Genomic_DNA"/>
</dbReference>
<organism evidence="1 2">
    <name type="scientific">Escherichia phage RB43</name>
    <dbReference type="NCBI Taxonomy" id="2887182"/>
    <lineage>
        <taxon>Viruses</taxon>
        <taxon>Duplodnaviria</taxon>
        <taxon>Heunggongvirae</taxon>
        <taxon>Uroviricota</taxon>
        <taxon>Caudoviricetes</taxon>
        <taxon>Pantevenvirales</taxon>
        <taxon>Straboviridae</taxon>
        <taxon>Pseudotevenvirus</taxon>
        <taxon>Pseudotevenvirus RB43</taxon>
    </lineage>
</organism>
<name>Q56BG1_9CAUD</name>
<keyword evidence="2" id="KW-1185">Reference proteome</keyword>
<dbReference type="KEGG" id="vg:3416256"/>
<dbReference type="RefSeq" id="YP_239214.1">
    <property type="nucleotide sequence ID" value="NC_007023.1"/>
</dbReference>
<proteinExistence type="predicted"/>